<dbReference type="PROSITE" id="PS00165">
    <property type="entry name" value="DEHYDRATASE_SER_THR"/>
    <property type="match status" value="1"/>
</dbReference>
<comment type="cofactor">
    <cofactor evidence="3">
        <name>Mn(2+)</name>
        <dbReference type="ChEBI" id="CHEBI:29035"/>
    </cofactor>
</comment>
<dbReference type="PANTHER" id="PTHR43050">
    <property type="entry name" value="SERINE / THREONINE RACEMASE FAMILY MEMBER"/>
    <property type="match status" value="1"/>
</dbReference>
<dbReference type="InterPro" id="IPR036052">
    <property type="entry name" value="TrpB-like_PALP_sf"/>
</dbReference>
<comment type="cofactor">
    <cofactor evidence="2">
        <name>pyridoxal 5'-phosphate</name>
        <dbReference type="ChEBI" id="CHEBI:597326"/>
    </cofactor>
</comment>
<dbReference type="InterPro" id="IPR000634">
    <property type="entry name" value="Ser/Thr_deHydtase_PyrdxlP-BS"/>
</dbReference>
<dbReference type="Proteomes" id="UP001212803">
    <property type="component" value="Chromosome"/>
</dbReference>
<gene>
    <name evidence="8" type="ORF">O0235_13670</name>
</gene>
<evidence type="ECO:0000256" key="3">
    <source>
        <dbReference type="ARBA" id="ARBA00001936"/>
    </source>
</evidence>
<organism evidence="8 9">
    <name type="scientific">Tepidiforma flava</name>
    <dbReference type="NCBI Taxonomy" id="3004094"/>
    <lineage>
        <taxon>Bacteria</taxon>
        <taxon>Bacillati</taxon>
        <taxon>Chloroflexota</taxon>
        <taxon>Tepidiformia</taxon>
        <taxon>Tepidiformales</taxon>
        <taxon>Tepidiformaceae</taxon>
        <taxon>Tepidiforma</taxon>
    </lineage>
</organism>
<name>A0ABY7M6V7_9CHLR</name>
<protein>
    <submittedName>
        <fullName evidence="8">Threonine/serine dehydratase</fullName>
    </submittedName>
</protein>
<dbReference type="Pfam" id="PF00291">
    <property type="entry name" value="PALP"/>
    <property type="match status" value="1"/>
</dbReference>
<dbReference type="RefSeq" id="WP_270056325.1">
    <property type="nucleotide sequence ID" value="NZ_CP115149.1"/>
</dbReference>
<evidence type="ECO:0000256" key="2">
    <source>
        <dbReference type="ARBA" id="ARBA00001933"/>
    </source>
</evidence>
<reference evidence="8 9" key="1">
    <citation type="journal article" date="2023" name="ISME J.">
        <title>Thermophilic Dehalococcoidia with unusual traits shed light on an unexpected past.</title>
        <authorList>
            <person name="Palmer M."/>
            <person name="Covington J.K."/>
            <person name="Zhou E.M."/>
            <person name="Thomas S.C."/>
            <person name="Habib N."/>
            <person name="Seymour C.O."/>
            <person name="Lai D."/>
            <person name="Johnston J."/>
            <person name="Hashimi A."/>
            <person name="Jiao J.Y."/>
            <person name="Muok A.R."/>
            <person name="Liu L."/>
            <person name="Xian W.D."/>
            <person name="Zhi X.Y."/>
            <person name="Li M.M."/>
            <person name="Silva L.P."/>
            <person name="Bowen B.P."/>
            <person name="Louie K."/>
            <person name="Briegel A."/>
            <person name="Pett-Ridge J."/>
            <person name="Weber P.K."/>
            <person name="Tocheva E.I."/>
            <person name="Woyke T."/>
            <person name="Northen T.R."/>
            <person name="Mayali X."/>
            <person name="Li W.J."/>
            <person name="Hedlund B.P."/>
        </authorList>
    </citation>
    <scope>NUCLEOTIDE SEQUENCE [LARGE SCALE GENOMIC DNA]</scope>
    <source>
        <strain evidence="8 9">YIM 72310</strain>
    </source>
</reference>
<evidence type="ECO:0000259" key="7">
    <source>
        <dbReference type="Pfam" id="PF00291"/>
    </source>
</evidence>
<comment type="cofactor">
    <cofactor evidence="4">
        <name>Mg(2+)</name>
        <dbReference type="ChEBI" id="CHEBI:18420"/>
    </cofactor>
</comment>
<dbReference type="CDD" id="cd01562">
    <property type="entry name" value="Thr-dehyd"/>
    <property type="match status" value="1"/>
</dbReference>
<evidence type="ECO:0000313" key="8">
    <source>
        <dbReference type="EMBL" id="WBL35800.1"/>
    </source>
</evidence>
<sequence length="332" mass="34283">MDASLPIAFADVAAASSRIAGVVHRTRVTSSRQLDGRSGCWVYLACENEQRTGSFKIRGALNRLAQLSADERARGVVAASSGNHAQGVALAASVVGTAATIFMPSDAPAAKISAALGYGARVEFYDRELALPADLVEDFARRTGAVPVPAFDDPAIMAGQGTVALELLAETGPVDAVVVPLGGGGLLSGVATVVKALQPRAKVFGIEPEDGDDWVRSLAAGRPVLIDPPRTIADGARTRQPGALTYRVVSRLVDGVATVTDDDLVEAVRFLGLRMKLVAEPTGALAVAALLAGRVPVEPGSRVAAIVSGGNVDPEMYARLLTNDARAFAPGR</sequence>
<evidence type="ECO:0000256" key="1">
    <source>
        <dbReference type="ARBA" id="ARBA00001913"/>
    </source>
</evidence>
<comment type="cofactor">
    <cofactor evidence="1">
        <name>Ca(2+)</name>
        <dbReference type="ChEBI" id="CHEBI:29108"/>
    </cofactor>
</comment>
<proteinExistence type="predicted"/>
<evidence type="ECO:0000256" key="5">
    <source>
        <dbReference type="ARBA" id="ARBA00022842"/>
    </source>
</evidence>
<evidence type="ECO:0000256" key="6">
    <source>
        <dbReference type="ARBA" id="ARBA00022898"/>
    </source>
</evidence>
<evidence type="ECO:0000313" key="9">
    <source>
        <dbReference type="Proteomes" id="UP001212803"/>
    </source>
</evidence>
<keyword evidence="5" id="KW-0460">Magnesium</keyword>
<feature type="domain" description="Tryptophan synthase beta chain-like PALP" evidence="7">
    <location>
        <begin position="22"/>
        <end position="309"/>
    </location>
</feature>
<dbReference type="InterPro" id="IPR001926">
    <property type="entry name" value="TrpB-like_PALP"/>
</dbReference>
<dbReference type="Gene3D" id="3.40.50.1100">
    <property type="match status" value="2"/>
</dbReference>
<dbReference type="EMBL" id="CP115149">
    <property type="protein sequence ID" value="WBL35800.1"/>
    <property type="molecule type" value="Genomic_DNA"/>
</dbReference>
<keyword evidence="9" id="KW-1185">Reference proteome</keyword>
<keyword evidence="6" id="KW-0663">Pyridoxal phosphate</keyword>
<accession>A0ABY7M6V7</accession>
<dbReference type="PANTHER" id="PTHR43050:SF1">
    <property type="entry name" value="SERINE RACEMASE"/>
    <property type="match status" value="1"/>
</dbReference>
<evidence type="ECO:0000256" key="4">
    <source>
        <dbReference type="ARBA" id="ARBA00001946"/>
    </source>
</evidence>
<dbReference type="SUPFAM" id="SSF53686">
    <property type="entry name" value="Tryptophan synthase beta subunit-like PLP-dependent enzymes"/>
    <property type="match status" value="1"/>
</dbReference>